<gene>
    <name evidence="4" type="ORF">HND93_29450</name>
</gene>
<evidence type="ECO:0000256" key="2">
    <source>
        <dbReference type="SAM" id="Phobius"/>
    </source>
</evidence>
<reference evidence="4 5" key="1">
    <citation type="submission" date="2020-05" db="EMBL/GenBank/DDBJ databases">
        <title>Azospirillum oleiclasticum sp. nov, a nitrogen-fixing and heavy crude oil-emulsifying bacterium isolated from the crude oil of Yumen Oilfield.</title>
        <authorList>
            <person name="Wu D."/>
            <person name="Cai M."/>
            <person name="Zhang X."/>
        </authorList>
    </citation>
    <scope>NUCLEOTIDE SEQUENCE [LARGE SCALE GENOMIC DNA]</scope>
    <source>
        <strain evidence="4 5">ROY-1-1-2</strain>
    </source>
</reference>
<feature type="domain" description="AsmA" evidence="3">
    <location>
        <begin position="292"/>
        <end position="538"/>
    </location>
</feature>
<keyword evidence="2" id="KW-0812">Transmembrane</keyword>
<evidence type="ECO:0000259" key="3">
    <source>
        <dbReference type="Pfam" id="PF05170"/>
    </source>
</evidence>
<evidence type="ECO:0000313" key="4">
    <source>
        <dbReference type="EMBL" id="NYZ23847.1"/>
    </source>
</evidence>
<feature type="transmembrane region" description="Helical" evidence="2">
    <location>
        <begin position="6"/>
        <end position="29"/>
    </location>
</feature>
<protein>
    <submittedName>
        <fullName evidence="4">AsmA family protein</fullName>
    </submittedName>
</protein>
<proteinExistence type="predicted"/>
<dbReference type="EMBL" id="JABFDB010000032">
    <property type="protein sequence ID" value="NYZ23847.1"/>
    <property type="molecule type" value="Genomic_DNA"/>
</dbReference>
<keyword evidence="2" id="KW-1133">Transmembrane helix</keyword>
<evidence type="ECO:0000313" key="5">
    <source>
        <dbReference type="Proteomes" id="UP000584642"/>
    </source>
</evidence>
<accession>A0ABX2TII2</accession>
<dbReference type="Pfam" id="PF05170">
    <property type="entry name" value="AsmA"/>
    <property type="match status" value="2"/>
</dbReference>
<feature type="domain" description="AsmA" evidence="3">
    <location>
        <begin position="4"/>
        <end position="205"/>
    </location>
</feature>
<sequence>MVVLKWIGIGLLGLVGLIAGGIGILAAVYDWNDARDWLAAQASEAIGREVRIEGNLHVGLGDPIRIHVEGIKVANEPWAEEPTFAELDVLDAQLRLWPLLRGDIELPEIRLTRPKLAMEKNPEGANNWTFASGDPRGSVAEEATVPDDRQEVPIIERLVVEEGRLRYRDPTSDVDVDSNLSTAVGGSGEEQVRLDGKGSFAGKPFTVTFEGGSLEYLRDDPKPYPLRLEAAVGETRAKVEGSIAEPVKLEGVDLSVELRGPDLAEIFPIVGIPTPKTRPYTLTGHLTRDGTVWTMEGMKGTVGESDLNGMIAVDLGGERPVIRGDLTSERLAATDLAGFVGASPRGPSDYETKARGRVIPDTKVDLERLRFADMDVRFRGKRVEAPYVPLDGLDTRIRLENGRATIDPLKLGIADGRIEGTTVLDGSGEVAALDTNLGVSGLKLSAFFRDTPFARDMGGIIAGRIQLKGRGATVADIAGSADGKIGLAVDKGRVTSLAEAGLKTNVLETLGIVLSGDEPVRFNCLVADLGVRDGVMTSDAIVLDTPETLVIGTGTVNLKTETLDLTVRGDGKKAQVGATHVPVRVRGSFLNPDIGIDATETAARGAAAVALGALLTPFAAIVPLLDPGGAESANCAGLIDKARQPAGASGSSR</sequence>
<dbReference type="InterPro" id="IPR052894">
    <property type="entry name" value="AsmA-related"/>
</dbReference>
<dbReference type="Proteomes" id="UP000584642">
    <property type="component" value="Unassembled WGS sequence"/>
</dbReference>
<feature type="region of interest" description="Disordered" evidence="1">
    <location>
        <begin position="122"/>
        <end position="145"/>
    </location>
</feature>
<keyword evidence="2" id="KW-0472">Membrane</keyword>
<keyword evidence="5" id="KW-1185">Reference proteome</keyword>
<organism evidence="4 5">
    <name type="scientific">Azospirillum oleiclasticum</name>
    <dbReference type="NCBI Taxonomy" id="2735135"/>
    <lineage>
        <taxon>Bacteria</taxon>
        <taxon>Pseudomonadati</taxon>
        <taxon>Pseudomonadota</taxon>
        <taxon>Alphaproteobacteria</taxon>
        <taxon>Rhodospirillales</taxon>
        <taxon>Azospirillaceae</taxon>
        <taxon>Azospirillum</taxon>
    </lineage>
</organism>
<comment type="caution">
    <text evidence="4">The sequence shown here is derived from an EMBL/GenBank/DDBJ whole genome shotgun (WGS) entry which is preliminary data.</text>
</comment>
<name>A0ABX2TII2_9PROT</name>
<dbReference type="RefSeq" id="WP_180285628.1">
    <property type="nucleotide sequence ID" value="NZ_JABFDB010000032.1"/>
</dbReference>
<evidence type="ECO:0000256" key="1">
    <source>
        <dbReference type="SAM" id="MobiDB-lite"/>
    </source>
</evidence>
<dbReference type="PANTHER" id="PTHR30441">
    <property type="entry name" value="DUF748 DOMAIN-CONTAINING PROTEIN"/>
    <property type="match status" value="1"/>
</dbReference>
<dbReference type="InterPro" id="IPR007844">
    <property type="entry name" value="AsmA"/>
</dbReference>
<dbReference type="PANTHER" id="PTHR30441:SF9">
    <property type="entry name" value="ASMA FAMILY PROTEIN YHJG"/>
    <property type="match status" value="1"/>
</dbReference>